<dbReference type="GeneID" id="59348110"/>
<keyword evidence="3" id="KW-1185">Reference proteome</keyword>
<dbReference type="RefSeq" id="XP_037218836.1">
    <property type="nucleotide sequence ID" value="XM_037365594.1"/>
</dbReference>
<dbReference type="AlphaFoldDB" id="A0A8H6W2N6"/>
<accession>A0A8H6W2N6</accession>
<dbReference type="GO" id="GO:0016787">
    <property type="term" value="F:hydrolase activity"/>
    <property type="evidence" value="ECO:0007669"/>
    <property type="project" value="UniProtKB-KW"/>
</dbReference>
<dbReference type="Pfam" id="PF01738">
    <property type="entry name" value="DLH"/>
    <property type="match status" value="1"/>
</dbReference>
<dbReference type="PANTHER" id="PTHR17630:SF44">
    <property type="entry name" value="PROTEIN AIM2"/>
    <property type="match status" value="1"/>
</dbReference>
<dbReference type="Gene3D" id="3.40.50.1820">
    <property type="entry name" value="alpha/beta hydrolase"/>
    <property type="match status" value="1"/>
</dbReference>
<name>A0A8H6W2N6_9AGAR</name>
<dbReference type="Proteomes" id="UP000636479">
    <property type="component" value="Unassembled WGS sequence"/>
</dbReference>
<evidence type="ECO:0000313" key="3">
    <source>
        <dbReference type="Proteomes" id="UP000636479"/>
    </source>
</evidence>
<dbReference type="PANTHER" id="PTHR17630">
    <property type="entry name" value="DIENELACTONE HYDROLASE"/>
    <property type="match status" value="1"/>
</dbReference>
<evidence type="ECO:0000259" key="1">
    <source>
        <dbReference type="Pfam" id="PF01738"/>
    </source>
</evidence>
<keyword evidence="2" id="KW-0378">Hydrolase</keyword>
<dbReference type="InterPro" id="IPR002925">
    <property type="entry name" value="Dienelactn_hydro"/>
</dbReference>
<sequence>MNTSDECCFRGNLHAGEPKGTIEVINGVSVYRSRSLEESNDDTKAIMYLPDVFGMQLVNNKLLADRLTATGYTVFMPDYLGGDPRPGSVDQAPPPSFDVNAWKAAHTAAQTRPPLDKVIMGLKSEGYTAFAATGYCFGARYTVDLALENAIQVASVSHPSQLRVPLDIDALVATSNVPLLINSCEFDPHFPQEWQSIADEKLGGGKYAPGYKRTYWEGCSHGFLTKGDLSDPKVKSGQDGAVEATIAWIREHL</sequence>
<dbReference type="EMBL" id="JACAZF010000007">
    <property type="protein sequence ID" value="KAF7299448.1"/>
    <property type="molecule type" value="Genomic_DNA"/>
</dbReference>
<protein>
    <submittedName>
        <fullName evidence="2">Dienelactone hydrolase endo-1,3,1,4-beta-D-glucanase</fullName>
    </submittedName>
</protein>
<gene>
    <name evidence="2" type="ORF">MIND_00894700</name>
</gene>
<reference evidence="2" key="1">
    <citation type="submission" date="2020-05" db="EMBL/GenBank/DDBJ databases">
        <title>Mycena genomes resolve the evolution of fungal bioluminescence.</title>
        <authorList>
            <person name="Tsai I.J."/>
        </authorList>
    </citation>
    <scope>NUCLEOTIDE SEQUENCE</scope>
    <source>
        <strain evidence="2">171206Taipei</strain>
    </source>
</reference>
<proteinExistence type="predicted"/>
<feature type="domain" description="Dienelactone hydrolase" evidence="1">
    <location>
        <begin position="42"/>
        <end position="252"/>
    </location>
</feature>
<dbReference type="SUPFAM" id="SSF53474">
    <property type="entry name" value="alpha/beta-Hydrolases"/>
    <property type="match status" value="1"/>
</dbReference>
<dbReference type="OrthoDB" id="17560at2759"/>
<evidence type="ECO:0000313" key="2">
    <source>
        <dbReference type="EMBL" id="KAF7299448.1"/>
    </source>
</evidence>
<dbReference type="InterPro" id="IPR029058">
    <property type="entry name" value="AB_hydrolase_fold"/>
</dbReference>
<organism evidence="2 3">
    <name type="scientific">Mycena indigotica</name>
    <dbReference type="NCBI Taxonomy" id="2126181"/>
    <lineage>
        <taxon>Eukaryota</taxon>
        <taxon>Fungi</taxon>
        <taxon>Dikarya</taxon>
        <taxon>Basidiomycota</taxon>
        <taxon>Agaricomycotina</taxon>
        <taxon>Agaricomycetes</taxon>
        <taxon>Agaricomycetidae</taxon>
        <taxon>Agaricales</taxon>
        <taxon>Marasmiineae</taxon>
        <taxon>Mycenaceae</taxon>
        <taxon>Mycena</taxon>
    </lineage>
</organism>
<comment type="caution">
    <text evidence="2">The sequence shown here is derived from an EMBL/GenBank/DDBJ whole genome shotgun (WGS) entry which is preliminary data.</text>
</comment>